<reference evidence="1" key="1">
    <citation type="submission" date="2021-02" db="EMBL/GenBank/DDBJ databases">
        <title>Genome sequence Cadophora malorum strain M34.</title>
        <authorList>
            <person name="Stefanovic E."/>
            <person name="Vu D."/>
            <person name="Scully C."/>
            <person name="Dijksterhuis J."/>
            <person name="Roader J."/>
            <person name="Houbraken J."/>
        </authorList>
    </citation>
    <scope>NUCLEOTIDE SEQUENCE</scope>
    <source>
        <strain evidence="1">M34</strain>
    </source>
</reference>
<evidence type="ECO:0000313" key="1">
    <source>
        <dbReference type="EMBL" id="KAG4411646.1"/>
    </source>
</evidence>
<sequence length="289" mass="33351">MITPKPIQFLELPRELRDLIYLEILAPTRYVTLACAERTGDQFKAYPSRPKMIFRQDLSSSSDALSFAILRTCKQIYNEAKYIFYQGNCLDLILDTSASKILIFGEGKQELFLPSAQRRFGFFARIEIDFETIHFQPYEPLWDILASSTYLKKLALRNVKELEGTYFCEIEGRLDYASEDPNRLDWICKPIKYMNNVLDKKVQKVLDFPKMRPWVPNGMFGYEFKLSRKGSAPPNFAKSLHAAFGGELWVNGKKWMEDGDEMDGLDNATEQAAAEIEDLKRKHLEAIVA</sequence>
<organism evidence="1 2">
    <name type="scientific">Cadophora malorum</name>
    <dbReference type="NCBI Taxonomy" id="108018"/>
    <lineage>
        <taxon>Eukaryota</taxon>
        <taxon>Fungi</taxon>
        <taxon>Dikarya</taxon>
        <taxon>Ascomycota</taxon>
        <taxon>Pezizomycotina</taxon>
        <taxon>Leotiomycetes</taxon>
        <taxon>Helotiales</taxon>
        <taxon>Ploettnerulaceae</taxon>
        <taxon>Cadophora</taxon>
    </lineage>
</organism>
<evidence type="ECO:0000313" key="2">
    <source>
        <dbReference type="Proteomes" id="UP000664132"/>
    </source>
</evidence>
<dbReference type="EMBL" id="JAFJYH010000452">
    <property type="protein sequence ID" value="KAG4411646.1"/>
    <property type="molecule type" value="Genomic_DNA"/>
</dbReference>
<proteinExistence type="predicted"/>
<dbReference type="AlphaFoldDB" id="A0A8H7T277"/>
<dbReference type="PANTHER" id="PTHR42085">
    <property type="entry name" value="F-BOX DOMAIN-CONTAINING PROTEIN"/>
    <property type="match status" value="1"/>
</dbReference>
<gene>
    <name evidence="1" type="ORF">IFR04_015217</name>
</gene>
<dbReference type="PANTHER" id="PTHR42085:SF1">
    <property type="entry name" value="F-BOX DOMAIN-CONTAINING PROTEIN"/>
    <property type="match status" value="1"/>
</dbReference>
<dbReference type="InterPro" id="IPR038883">
    <property type="entry name" value="AN11006-like"/>
</dbReference>
<dbReference type="Proteomes" id="UP000664132">
    <property type="component" value="Unassembled WGS sequence"/>
</dbReference>
<evidence type="ECO:0008006" key="3">
    <source>
        <dbReference type="Google" id="ProtNLM"/>
    </source>
</evidence>
<comment type="caution">
    <text evidence="1">The sequence shown here is derived from an EMBL/GenBank/DDBJ whole genome shotgun (WGS) entry which is preliminary data.</text>
</comment>
<dbReference type="OrthoDB" id="5413827at2759"/>
<protein>
    <recommendedName>
        <fullName evidence="3">F-box domain-containing protein</fullName>
    </recommendedName>
</protein>
<accession>A0A8H7T277</accession>
<name>A0A8H7T277_9HELO</name>
<keyword evidence="2" id="KW-1185">Reference proteome</keyword>